<proteinExistence type="predicted"/>
<evidence type="ECO:0000256" key="1">
    <source>
        <dbReference type="SAM" id="MobiDB-lite"/>
    </source>
</evidence>
<gene>
    <name evidence="2" type="ORF">HAX54_045264</name>
</gene>
<reference evidence="2 3" key="1">
    <citation type="journal article" date="2021" name="BMC Genomics">
        <title>Datura genome reveals duplications of psychoactive alkaloid biosynthetic genes and high mutation rate following tissue culture.</title>
        <authorList>
            <person name="Rajewski A."/>
            <person name="Carter-House D."/>
            <person name="Stajich J."/>
            <person name="Litt A."/>
        </authorList>
    </citation>
    <scope>NUCLEOTIDE SEQUENCE [LARGE SCALE GENOMIC DNA]</scope>
    <source>
        <strain evidence="2">AR-01</strain>
    </source>
</reference>
<protein>
    <submittedName>
        <fullName evidence="2">Uncharacterized protein</fullName>
    </submittedName>
</protein>
<feature type="region of interest" description="Disordered" evidence="1">
    <location>
        <begin position="40"/>
        <end position="93"/>
    </location>
</feature>
<organism evidence="2 3">
    <name type="scientific">Datura stramonium</name>
    <name type="common">Jimsonweed</name>
    <name type="synonym">Common thornapple</name>
    <dbReference type="NCBI Taxonomy" id="4076"/>
    <lineage>
        <taxon>Eukaryota</taxon>
        <taxon>Viridiplantae</taxon>
        <taxon>Streptophyta</taxon>
        <taxon>Embryophyta</taxon>
        <taxon>Tracheophyta</taxon>
        <taxon>Spermatophyta</taxon>
        <taxon>Magnoliopsida</taxon>
        <taxon>eudicotyledons</taxon>
        <taxon>Gunneridae</taxon>
        <taxon>Pentapetalae</taxon>
        <taxon>asterids</taxon>
        <taxon>lamiids</taxon>
        <taxon>Solanales</taxon>
        <taxon>Solanaceae</taxon>
        <taxon>Solanoideae</taxon>
        <taxon>Datureae</taxon>
        <taxon>Datura</taxon>
    </lineage>
</organism>
<feature type="region of interest" description="Disordered" evidence="1">
    <location>
        <begin position="1"/>
        <end position="20"/>
    </location>
</feature>
<feature type="compositionally biased region" description="Basic and acidic residues" evidence="1">
    <location>
        <begin position="49"/>
        <end position="68"/>
    </location>
</feature>
<evidence type="ECO:0000313" key="3">
    <source>
        <dbReference type="Proteomes" id="UP000823775"/>
    </source>
</evidence>
<dbReference type="Proteomes" id="UP000823775">
    <property type="component" value="Unassembled WGS sequence"/>
</dbReference>
<evidence type="ECO:0000313" key="2">
    <source>
        <dbReference type="EMBL" id="MCD7446207.1"/>
    </source>
</evidence>
<name>A0ABS8RH74_DATST</name>
<dbReference type="EMBL" id="JACEIK010000007">
    <property type="protein sequence ID" value="MCD7446207.1"/>
    <property type="molecule type" value="Genomic_DNA"/>
</dbReference>
<accession>A0ABS8RH74</accession>
<comment type="caution">
    <text evidence="2">The sequence shown here is derived from an EMBL/GenBank/DDBJ whole genome shotgun (WGS) entry which is preliminary data.</text>
</comment>
<sequence length="93" mass="10370">MHPVGELGPMDRKHEPSSYPVSTYALYGMDIESRLADFLQGKSARQPRQRADDGTSGHDRSCKQDGQKRINLLPDEALDEHAQHSGYVEATMS</sequence>
<keyword evidence="3" id="KW-1185">Reference proteome</keyword>